<sequence>MLLKTILNRVAPQKGFVYGRVTLTTEGERPALEVEIEPRRGSRPVCSGCHRKRPGYDRLPPRRFEFVPLWQVAVLFVYAMRRVDCPKCGVVVEEVPWGDGKNHLTVAYRWFLAGWARRLSWQEVASAFHTTWEAVYRAVDHAVAWGLQRRSLSGIEALGVDEVQWQRGHNYLTLVYQIDAGARRLLWVGLDRTEESLRGFFRMLSDEAKASIRYLCSDMWKPYLNVLAREASGAIHVLDRFHIMQAMNEAIDEVRAEEARRLKREGYEPVLKHARWCLLKRPENLTKKQTVKLAELVKYNLRSVRSYLLREDFQRFWTYQYSGWAGRFLREWCARTMRSRIEPMKKVARTLRGHEALILNWFKARGTISAGVAEGLNNKVKLTTRRAYGFRTFHAVQIALYHSLGDLPEPEFTHKFC</sequence>
<protein>
    <submittedName>
        <fullName evidence="2">Transposase</fullName>
    </submittedName>
</protein>
<dbReference type="EMBL" id="CP042997">
    <property type="protein sequence ID" value="QEH32118.1"/>
    <property type="molecule type" value="Genomic_DNA"/>
</dbReference>
<proteinExistence type="predicted"/>
<dbReference type="InterPro" id="IPR002560">
    <property type="entry name" value="Transposase_DDE"/>
</dbReference>
<dbReference type="AlphaFoldDB" id="A0A5B9VV19"/>
<evidence type="ECO:0000313" key="2">
    <source>
        <dbReference type="EMBL" id="QEH32118.1"/>
    </source>
</evidence>
<dbReference type="Proteomes" id="UP000324233">
    <property type="component" value="Chromosome"/>
</dbReference>
<evidence type="ECO:0000313" key="3">
    <source>
        <dbReference type="Proteomes" id="UP000324233"/>
    </source>
</evidence>
<keyword evidence="3" id="KW-1185">Reference proteome</keyword>
<dbReference type="PANTHER" id="PTHR33498:SF1">
    <property type="entry name" value="TRANSPOSASE FOR INSERTION SEQUENCE ELEMENT IS1557"/>
    <property type="match status" value="1"/>
</dbReference>
<gene>
    <name evidence="2" type="ORF">OJF2_05870</name>
</gene>
<organism evidence="2 3">
    <name type="scientific">Aquisphaera giovannonii</name>
    <dbReference type="NCBI Taxonomy" id="406548"/>
    <lineage>
        <taxon>Bacteria</taxon>
        <taxon>Pseudomonadati</taxon>
        <taxon>Planctomycetota</taxon>
        <taxon>Planctomycetia</taxon>
        <taxon>Isosphaerales</taxon>
        <taxon>Isosphaeraceae</taxon>
        <taxon>Aquisphaera</taxon>
    </lineage>
</organism>
<evidence type="ECO:0000259" key="1">
    <source>
        <dbReference type="Pfam" id="PF01610"/>
    </source>
</evidence>
<feature type="domain" description="Transposase IS204/IS1001/IS1096/IS1165 DDE" evidence="1">
    <location>
        <begin position="158"/>
        <end position="397"/>
    </location>
</feature>
<dbReference type="InterPro" id="IPR047951">
    <property type="entry name" value="Transpos_ISL3"/>
</dbReference>
<dbReference type="RefSeq" id="WP_148591067.1">
    <property type="nucleotide sequence ID" value="NZ_CP042997.1"/>
</dbReference>
<dbReference type="KEGG" id="agv:OJF2_05870"/>
<dbReference type="NCBIfam" id="NF033550">
    <property type="entry name" value="transpos_ISL3"/>
    <property type="match status" value="1"/>
</dbReference>
<dbReference type="PANTHER" id="PTHR33498">
    <property type="entry name" value="TRANSPOSASE FOR INSERTION SEQUENCE ELEMENT IS1557"/>
    <property type="match status" value="1"/>
</dbReference>
<reference evidence="2 3" key="1">
    <citation type="submission" date="2019-08" db="EMBL/GenBank/DDBJ databases">
        <title>Deep-cultivation of Planctomycetes and their phenomic and genomic characterization uncovers novel biology.</title>
        <authorList>
            <person name="Wiegand S."/>
            <person name="Jogler M."/>
            <person name="Boedeker C."/>
            <person name="Pinto D."/>
            <person name="Vollmers J."/>
            <person name="Rivas-Marin E."/>
            <person name="Kohn T."/>
            <person name="Peeters S.H."/>
            <person name="Heuer A."/>
            <person name="Rast P."/>
            <person name="Oberbeckmann S."/>
            <person name="Bunk B."/>
            <person name="Jeske O."/>
            <person name="Meyerdierks A."/>
            <person name="Storesund J.E."/>
            <person name="Kallscheuer N."/>
            <person name="Luecker S."/>
            <person name="Lage O.M."/>
            <person name="Pohl T."/>
            <person name="Merkel B.J."/>
            <person name="Hornburger P."/>
            <person name="Mueller R.-W."/>
            <person name="Bruemmer F."/>
            <person name="Labrenz M."/>
            <person name="Spormann A.M."/>
            <person name="Op den Camp H."/>
            <person name="Overmann J."/>
            <person name="Amann R."/>
            <person name="Jetten M.S.M."/>
            <person name="Mascher T."/>
            <person name="Medema M.H."/>
            <person name="Devos D.P."/>
            <person name="Kaster A.-K."/>
            <person name="Ovreas L."/>
            <person name="Rohde M."/>
            <person name="Galperin M.Y."/>
            <person name="Jogler C."/>
        </authorList>
    </citation>
    <scope>NUCLEOTIDE SEQUENCE [LARGE SCALE GENOMIC DNA]</scope>
    <source>
        <strain evidence="2 3">OJF2</strain>
    </source>
</reference>
<accession>A0A5B9VV19</accession>
<dbReference type="OrthoDB" id="286035at2"/>
<dbReference type="Pfam" id="PF01610">
    <property type="entry name" value="DDE_Tnp_ISL3"/>
    <property type="match status" value="1"/>
</dbReference>
<name>A0A5B9VV19_9BACT</name>